<protein>
    <submittedName>
        <fullName evidence="5">Peptide ABC transporter ATP-binding protein</fullName>
    </submittedName>
</protein>
<sequence length="323" mass="36806">MSEKLLEIKNISKSFHIGGMLSKKKLVAVDDINIDIDGTKPVILSIVGESGCGKSTLCKMILRLYDYDQGDIRLSGRSYKDRKRYNPFQFRLDVQPIFQNPYESFSMRKTVDSYLFNTALRLKIAKNRKEAEKLIDETLKSVGLSLEVVKGKYPTQFSGGELQRVSIARALITRPKIIIADEPVAAIDASMKMNIVNLFKELKDKYNVSFIYVTHDLSTAYYVSDYIATLYRGCLIEYGPAKEIMDKPAHPYTELLMNAVPRVGEKWNQEMVMPDTEDKEYAITYCKFAPRCPYATEECRKSKPDLKVAADGRKVLCYHPLNA</sequence>
<evidence type="ECO:0000256" key="3">
    <source>
        <dbReference type="ARBA" id="ARBA00022840"/>
    </source>
</evidence>
<dbReference type="Proteomes" id="UP000515703">
    <property type="component" value="Chromosome"/>
</dbReference>
<dbReference type="PANTHER" id="PTHR43230">
    <property type="entry name" value="ABC-TYPE DIPEPTIDE/OLIGOPEPTIDE TRANSPORT SYSTEM, ATPASE COMPONENT"/>
    <property type="match status" value="1"/>
</dbReference>
<feature type="domain" description="ABC transporter" evidence="4">
    <location>
        <begin position="6"/>
        <end position="257"/>
    </location>
</feature>
<evidence type="ECO:0000313" key="6">
    <source>
        <dbReference type="Proteomes" id="UP000515703"/>
    </source>
</evidence>
<organism evidence="5 6">
    <name type="scientific">Anaerocolumna chitinilytica</name>
    <dbReference type="NCBI Taxonomy" id="1727145"/>
    <lineage>
        <taxon>Bacteria</taxon>
        <taxon>Bacillati</taxon>
        <taxon>Bacillota</taxon>
        <taxon>Clostridia</taxon>
        <taxon>Lachnospirales</taxon>
        <taxon>Lachnospiraceae</taxon>
        <taxon>Anaerocolumna</taxon>
    </lineage>
</organism>
<dbReference type="GO" id="GO:0015833">
    <property type="term" value="P:peptide transport"/>
    <property type="evidence" value="ECO:0007669"/>
    <property type="project" value="InterPro"/>
</dbReference>
<keyword evidence="2" id="KW-0547">Nucleotide-binding</keyword>
<evidence type="ECO:0000313" key="5">
    <source>
        <dbReference type="EMBL" id="BCJ99020.1"/>
    </source>
</evidence>
<proteinExistence type="predicted"/>
<dbReference type="GO" id="GO:0005524">
    <property type="term" value="F:ATP binding"/>
    <property type="evidence" value="ECO:0007669"/>
    <property type="project" value="UniProtKB-KW"/>
</dbReference>
<dbReference type="CDD" id="cd03257">
    <property type="entry name" value="ABC_NikE_OppD_transporters"/>
    <property type="match status" value="1"/>
</dbReference>
<evidence type="ECO:0000256" key="1">
    <source>
        <dbReference type="ARBA" id="ARBA00022448"/>
    </source>
</evidence>
<dbReference type="KEGG" id="acht:bsdcttw_20610"/>
<dbReference type="InterPro" id="IPR003593">
    <property type="entry name" value="AAA+_ATPase"/>
</dbReference>
<dbReference type="Pfam" id="PF00005">
    <property type="entry name" value="ABC_tran"/>
    <property type="match status" value="1"/>
</dbReference>
<dbReference type="RefSeq" id="WP_185259302.1">
    <property type="nucleotide sequence ID" value="NZ_AP023368.1"/>
</dbReference>
<keyword evidence="1" id="KW-0813">Transport</keyword>
<dbReference type="Pfam" id="PF08352">
    <property type="entry name" value="oligo_HPY"/>
    <property type="match status" value="1"/>
</dbReference>
<keyword evidence="6" id="KW-1185">Reference proteome</keyword>
<dbReference type="InterPro" id="IPR027417">
    <property type="entry name" value="P-loop_NTPase"/>
</dbReference>
<dbReference type="EMBL" id="AP023368">
    <property type="protein sequence ID" value="BCJ99020.1"/>
    <property type="molecule type" value="Genomic_DNA"/>
</dbReference>
<gene>
    <name evidence="5" type="ORF">bsdcttw_20610</name>
</gene>
<evidence type="ECO:0000259" key="4">
    <source>
        <dbReference type="PROSITE" id="PS50893"/>
    </source>
</evidence>
<dbReference type="NCBIfam" id="TIGR01727">
    <property type="entry name" value="oligo_HPY"/>
    <property type="match status" value="1"/>
</dbReference>
<reference evidence="5 6" key="2">
    <citation type="submission" date="2020-08" db="EMBL/GenBank/DDBJ databases">
        <authorList>
            <person name="Ueki A."/>
            <person name="Tonouchi A."/>
        </authorList>
    </citation>
    <scope>NUCLEOTIDE SEQUENCE [LARGE SCALE GENOMIC DNA]</scope>
    <source>
        <strain evidence="5 6">CTTW</strain>
    </source>
</reference>
<evidence type="ECO:0000256" key="2">
    <source>
        <dbReference type="ARBA" id="ARBA00022741"/>
    </source>
</evidence>
<dbReference type="InterPro" id="IPR013563">
    <property type="entry name" value="Oligopep_ABC_C"/>
</dbReference>
<dbReference type="InterPro" id="IPR017871">
    <property type="entry name" value="ABC_transporter-like_CS"/>
</dbReference>
<keyword evidence="3 5" id="KW-0067">ATP-binding</keyword>
<dbReference type="AlphaFoldDB" id="A0A7I8DKY3"/>
<dbReference type="SMART" id="SM00382">
    <property type="entry name" value="AAA"/>
    <property type="match status" value="1"/>
</dbReference>
<reference evidence="5 6" key="1">
    <citation type="submission" date="2020-08" db="EMBL/GenBank/DDBJ databases">
        <title>Draft genome sequencing of an Anaerocolumna strain isolated from anoxic soil subjected to BSD treatment.</title>
        <authorList>
            <person name="Uek A."/>
            <person name="Tonouchi A."/>
        </authorList>
    </citation>
    <scope>NUCLEOTIDE SEQUENCE [LARGE SCALE GENOMIC DNA]</scope>
    <source>
        <strain evidence="5 6">CTTW</strain>
    </source>
</reference>
<dbReference type="SUPFAM" id="SSF52540">
    <property type="entry name" value="P-loop containing nucleoside triphosphate hydrolases"/>
    <property type="match status" value="1"/>
</dbReference>
<dbReference type="Gene3D" id="3.40.50.300">
    <property type="entry name" value="P-loop containing nucleotide triphosphate hydrolases"/>
    <property type="match status" value="1"/>
</dbReference>
<dbReference type="InterPro" id="IPR003439">
    <property type="entry name" value="ABC_transporter-like_ATP-bd"/>
</dbReference>
<dbReference type="PROSITE" id="PS00211">
    <property type="entry name" value="ABC_TRANSPORTER_1"/>
    <property type="match status" value="1"/>
</dbReference>
<dbReference type="PANTHER" id="PTHR43230:SF3">
    <property type="entry name" value="ABC-TYPE DIPEPTIDE_OLIGOPEPTIDE TRANSPORT SYSTEM, ATPASE COMPONENT"/>
    <property type="match status" value="1"/>
</dbReference>
<dbReference type="GO" id="GO:0016887">
    <property type="term" value="F:ATP hydrolysis activity"/>
    <property type="evidence" value="ECO:0007669"/>
    <property type="project" value="InterPro"/>
</dbReference>
<name>A0A7I8DKY3_9FIRM</name>
<accession>A0A7I8DKY3</accession>
<dbReference type="PROSITE" id="PS50893">
    <property type="entry name" value="ABC_TRANSPORTER_2"/>
    <property type="match status" value="1"/>
</dbReference>